<evidence type="ECO:0000256" key="1">
    <source>
        <dbReference type="SAM" id="MobiDB-lite"/>
    </source>
</evidence>
<reference evidence="2" key="2">
    <citation type="submission" date="2020-09" db="EMBL/GenBank/DDBJ databases">
        <authorList>
            <person name="Sun Q."/>
            <person name="Ohkuma M."/>
        </authorList>
    </citation>
    <scope>NUCLEOTIDE SEQUENCE</scope>
    <source>
        <strain evidence="2">JCM 3172</strain>
    </source>
</reference>
<comment type="caution">
    <text evidence="2">The sequence shown here is derived from an EMBL/GenBank/DDBJ whole genome shotgun (WGS) entry which is preliminary data.</text>
</comment>
<sequence length="128" mass="13350">MLLDEVERELLDRALGRLVHVQELGLDQLPVGDEPGVRLEAEEVLGRVDRDAPAVDLDAGQAVPARVECLGQLDRDGRGVDGGHRVSVSGRPGSGIGMPEPGVGVRNFGVPPGPRGILDHGRAVPGGC</sequence>
<keyword evidence="3" id="KW-1185">Reference proteome</keyword>
<organism evidence="2 3">
    <name type="scientific">Streptomyces purpureus</name>
    <dbReference type="NCBI Taxonomy" id="1951"/>
    <lineage>
        <taxon>Bacteria</taxon>
        <taxon>Bacillati</taxon>
        <taxon>Actinomycetota</taxon>
        <taxon>Actinomycetes</taxon>
        <taxon>Kitasatosporales</taxon>
        <taxon>Streptomycetaceae</taxon>
        <taxon>Streptomyces</taxon>
    </lineage>
</organism>
<accession>A0A918H7Z7</accession>
<gene>
    <name evidence="2" type="ORF">GCM10014713_37860</name>
</gene>
<name>A0A918H7Z7_9ACTN</name>
<dbReference type="Proteomes" id="UP000619486">
    <property type="component" value="Unassembled WGS sequence"/>
</dbReference>
<evidence type="ECO:0000313" key="3">
    <source>
        <dbReference type="Proteomes" id="UP000619486"/>
    </source>
</evidence>
<evidence type="ECO:0000313" key="2">
    <source>
        <dbReference type="EMBL" id="GGT40509.1"/>
    </source>
</evidence>
<dbReference type="EMBL" id="BMQQ01000013">
    <property type="protein sequence ID" value="GGT40509.1"/>
    <property type="molecule type" value="Genomic_DNA"/>
</dbReference>
<feature type="region of interest" description="Disordered" evidence="1">
    <location>
        <begin position="74"/>
        <end position="102"/>
    </location>
</feature>
<reference evidence="2" key="1">
    <citation type="journal article" date="2014" name="Int. J. Syst. Evol. Microbiol.">
        <title>Complete genome sequence of Corynebacterium casei LMG S-19264T (=DSM 44701T), isolated from a smear-ripened cheese.</title>
        <authorList>
            <consortium name="US DOE Joint Genome Institute (JGI-PGF)"/>
            <person name="Walter F."/>
            <person name="Albersmeier A."/>
            <person name="Kalinowski J."/>
            <person name="Ruckert C."/>
        </authorList>
    </citation>
    <scope>NUCLEOTIDE SEQUENCE</scope>
    <source>
        <strain evidence="2">JCM 3172</strain>
    </source>
</reference>
<feature type="compositionally biased region" description="Basic and acidic residues" evidence="1">
    <location>
        <begin position="74"/>
        <end position="84"/>
    </location>
</feature>
<dbReference type="AlphaFoldDB" id="A0A918H7Z7"/>
<protein>
    <submittedName>
        <fullName evidence="2">Uncharacterized protein</fullName>
    </submittedName>
</protein>
<proteinExistence type="predicted"/>